<accession>A0A0A9FSJ6</accession>
<dbReference type="EMBL" id="GBRH01186608">
    <property type="protein sequence ID" value="JAE11288.1"/>
    <property type="molecule type" value="Transcribed_RNA"/>
</dbReference>
<dbReference type="AlphaFoldDB" id="A0A0A9FSJ6"/>
<sequence>MRIFNQMSIVKRLVCLLKTWNADHFVKQSRWQIIVYSFSPLYSNCNPFTSNFERSNQPSSSLSAIMALLLDLVAEDDALLSSTVVVAYLPSPFGPPLSSISVARGSFDPFAYCPIATLLPKIISISL</sequence>
<protein>
    <submittedName>
        <fullName evidence="1">Uncharacterized protein</fullName>
    </submittedName>
</protein>
<evidence type="ECO:0000313" key="1">
    <source>
        <dbReference type="EMBL" id="JAE11288.1"/>
    </source>
</evidence>
<organism evidence="1">
    <name type="scientific">Arundo donax</name>
    <name type="common">Giant reed</name>
    <name type="synonym">Donax arundinaceus</name>
    <dbReference type="NCBI Taxonomy" id="35708"/>
    <lineage>
        <taxon>Eukaryota</taxon>
        <taxon>Viridiplantae</taxon>
        <taxon>Streptophyta</taxon>
        <taxon>Embryophyta</taxon>
        <taxon>Tracheophyta</taxon>
        <taxon>Spermatophyta</taxon>
        <taxon>Magnoliopsida</taxon>
        <taxon>Liliopsida</taxon>
        <taxon>Poales</taxon>
        <taxon>Poaceae</taxon>
        <taxon>PACMAD clade</taxon>
        <taxon>Arundinoideae</taxon>
        <taxon>Arundineae</taxon>
        <taxon>Arundo</taxon>
    </lineage>
</organism>
<proteinExistence type="predicted"/>
<name>A0A0A9FSJ6_ARUDO</name>
<reference evidence="1" key="1">
    <citation type="submission" date="2014-09" db="EMBL/GenBank/DDBJ databases">
        <authorList>
            <person name="Magalhaes I.L.F."/>
            <person name="Oliveira U."/>
            <person name="Santos F.R."/>
            <person name="Vidigal T.H.D.A."/>
            <person name="Brescovit A.D."/>
            <person name="Santos A.J."/>
        </authorList>
    </citation>
    <scope>NUCLEOTIDE SEQUENCE</scope>
    <source>
        <tissue evidence="1">Shoot tissue taken approximately 20 cm above the soil surface</tissue>
    </source>
</reference>
<reference evidence="1" key="2">
    <citation type="journal article" date="2015" name="Data Brief">
        <title>Shoot transcriptome of the giant reed, Arundo donax.</title>
        <authorList>
            <person name="Barrero R.A."/>
            <person name="Guerrero F.D."/>
            <person name="Moolhuijzen P."/>
            <person name="Goolsby J.A."/>
            <person name="Tidwell J."/>
            <person name="Bellgard S.E."/>
            <person name="Bellgard M.I."/>
        </authorList>
    </citation>
    <scope>NUCLEOTIDE SEQUENCE</scope>
    <source>
        <tissue evidence="1">Shoot tissue taken approximately 20 cm above the soil surface</tissue>
    </source>
</reference>